<dbReference type="EMBL" id="MT144294">
    <property type="protein sequence ID" value="QJA51867.1"/>
    <property type="molecule type" value="Genomic_DNA"/>
</dbReference>
<dbReference type="AlphaFoldDB" id="A0A6H1ZX16"/>
<reference evidence="1" key="1">
    <citation type="submission" date="2020-03" db="EMBL/GenBank/DDBJ databases">
        <title>The deep terrestrial virosphere.</title>
        <authorList>
            <person name="Holmfeldt K."/>
            <person name="Nilsson E."/>
            <person name="Simone D."/>
            <person name="Lopez-Fernandez M."/>
            <person name="Wu X."/>
            <person name="de Brujin I."/>
            <person name="Lundin D."/>
            <person name="Andersson A."/>
            <person name="Bertilsson S."/>
            <person name="Dopson M."/>
        </authorList>
    </citation>
    <scope>NUCLEOTIDE SEQUENCE</scope>
    <source>
        <strain evidence="1">TM448A02341</strain>
        <strain evidence="2">TM448B02711</strain>
    </source>
</reference>
<evidence type="ECO:0000313" key="1">
    <source>
        <dbReference type="EMBL" id="QJA51867.1"/>
    </source>
</evidence>
<protein>
    <recommendedName>
        <fullName evidence="3">Terminase</fullName>
    </recommendedName>
</protein>
<evidence type="ECO:0008006" key="3">
    <source>
        <dbReference type="Google" id="ProtNLM"/>
    </source>
</evidence>
<accession>A0A6H1ZX16</accession>
<name>A0A6H1ZX16_9ZZZZ</name>
<sequence length="123" mass="14322">MDKKKQRIKKRKAVKALEEIENLYISIMEIFDNQGDKIIKKYPALAVSIKDYRNTVDQELSWLYEEANIVLNLKVLPETNYSVEDFILERGYDPKPASTVVQDTVKRKQEGLGEGKRLFEGEK</sequence>
<proteinExistence type="predicted"/>
<organism evidence="1">
    <name type="scientific">viral metagenome</name>
    <dbReference type="NCBI Taxonomy" id="1070528"/>
    <lineage>
        <taxon>unclassified sequences</taxon>
        <taxon>metagenomes</taxon>
        <taxon>organismal metagenomes</taxon>
    </lineage>
</organism>
<dbReference type="EMBL" id="MT144941">
    <property type="protein sequence ID" value="QJI01677.1"/>
    <property type="molecule type" value="Genomic_DNA"/>
</dbReference>
<gene>
    <name evidence="1" type="ORF">TM448A02341_0008</name>
    <name evidence="2" type="ORF">TM448B02711_0009</name>
</gene>
<evidence type="ECO:0000313" key="2">
    <source>
        <dbReference type="EMBL" id="QJI01677.1"/>
    </source>
</evidence>